<keyword evidence="6" id="KW-1185">Reference proteome</keyword>
<feature type="region of interest" description="Disordered" evidence="2">
    <location>
        <begin position="28"/>
        <end position="132"/>
    </location>
</feature>
<evidence type="ECO:0000313" key="6">
    <source>
        <dbReference type="Proteomes" id="UP000241769"/>
    </source>
</evidence>
<dbReference type="PANTHER" id="PTHR18884">
    <property type="entry name" value="SEPTIN"/>
    <property type="match status" value="1"/>
</dbReference>
<dbReference type="InterPro" id="IPR027417">
    <property type="entry name" value="P-loop_NTPase"/>
</dbReference>
<evidence type="ECO:0000259" key="4">
    <source>
        <dbReference type="Pfam" id="PF00735"/>
    </source>
</evidence>
<comment type="caution">
    <text evidence="5">The sequence shown here is derived from an EMBL/GenBank/DDBJ whole genome shotgun (WGS) entry which is preliminary data.</text>
</comment>
<dbReference type="Pfam" id="PF00735">
    <property type="entry name" value="Septin"/>
    <property type="match status" value="1"/>
</dbReference>
<dbReference type="STRING" id="1890364.A0A2P6MTG9"/>
<organism evidence="5 6">
    <name type="scientific">Planoprotostelium fungivorum</name>
    <dbReference type="NCBI Taxonomy" id="1890364"/>
    <lineage>
        <taxon>Eukaryota</taxon>
        <taxon>Amoebozoa</taxon>
        <taxon>Evosea</taxon>
        <taxon>Variosea</taxon>
        <taxon>Cavosteliida</taxon>
        <taxon>Cavosteliaceae</taxon>
        <taxon>Planoprotostelium</taxon>
    </lineage>
</organism>
<reference evidence="5 6" key="1">
    <citation type="journal article" date="2018" name="Genome Biol. Evol.">
        <title>Multiple Roots of Fruiting Body Formation in Amoebozoa.</title>
        <authorList>
            <person name="Hillmann F."/>
            <person name="Forbes G."/>
            <person name="Novohradska S."/>
            <person name="Ferling I."/>
            <person name="Riege K."/>
            <person name="Groth M."/>
            <person name="Westermann M."/>
            <person name="Marz M."/>
            <person name="Spaller T."/>
            <person name="Winckler T."/>
            <person name="Schaap P."/>
            <person name="Glockner G."/>
        </authorList>
    </citation>
    <scope>NUCLEOTIDE SEQUENCE [LARGE SCALE GENOMIC DNA]</scope>
    <source>
        <strain evidence="5 6">Jena</strain>
    </source>
</reference>
<feature type="transmembrane region" description="Helical" evidence="3">
    <location>
        <begin position="384"/>
        <end position="405"/>
    </location>
</feature>
<keyword evidence="3" id="KW-1133">Transmembrane helix</keyword>
<evidence type="ECO:0000313" key="5">
    <source>
        <dbReference type="EMBL" id="PRP75008.1"/>
    </source>
</evidence>
<comment type="similarity">
    <text evidence="1">Belongs to the TRAFAC class TrmE-Era-EngA-EngB-Septin-like GTPase superfamily. Septin GTPase family.</text>
</comment>
<dbReference type="SUPFAM" id="SSF52540">
    <property type="entry name" value="P-loop containing nucleoside triphosphate hydrolases"/>
    <property type="match status" value="1"/>
</dbReference>
<dbReference type="OrthoDB" id="416553at2759"/>
<dbReference type="Proteomes" id="UP000241769">
    <property type="component" value="Unassembled WGS sequence"/>
</dbReference>
<evidence type="ECO:0000256" key="2">
    <source>
        <dbReference type="SAM" id="MobiDB-lite"/>
    </source>
</evidence>
<feature type="transmembrane region" description="Helical" evidence="3">
    <location>
        <begin position="507"/>
        <end position="527"/>
    </location>
</feature>
<dbReference type="InParanoid" id="A0A2P6MTG9"/>
<feature type="domain" description="Septin-type G" evidence="4">
    <location>
        <begin position="136"/>
        <end position="353"/>
    </location>
</feature>
<keyword evidence="3" id="KW-0812">Transmembrane</keyword>
<dbReference type="InterPro" id="IPR030379">
    <property type="entry name" value="G_SEPTIN_dom"/>
</dbReference>
<evidence type="ECO:0000256" key="1">
    <source>
        <dbReference type="RuleBase" id="RU004560"/>
    </source>
</evidence>
<keyword evidence="3" id="KW-0472">Membrane</keyword>
<protein>
    <submittedName>
        <fullName evidence="5">Septin 7a</fullName>
    </submittedName>
</protein>
<gene>
    <name evidence="5" type="ORF">PROFUN_07401</name>
</gene>
<feature type="compositionally biased region" description="Polar residues" evidence="2">
    <location>
        <begin position="63"/>
        <end position="72"/>
    </location>
</feature>
<name>A0A2P6MTG9_9EUKA</name>
<dbReference type="Gene3D" id="3.40.50.300">
    <property type="entry name" value="P-loop containing nucleotide triphosphate hydrolases"/>
    <property type="match status" value="1"/>
</dbReference>
<accession>A0A2P6MTG9</accession>
<keyword evidence="1" id="KW-0547">Nucleotide-binding</keyword>
<sequence length="549" mass="61952">MALMEGSHVLNARPLAIDTLAILDENGQGGVRSRSRTSSTMTHPTSPSERQPNEQNGDDVPTNLDSSSSPTTRPRAEPAESHATVTVEPIQDPVMSSHGIQSPAANPPPPTTPLKNHNSTPVTSPAGNPTPVRHERLTLTVAGESGLGKSTFVGSLLVDGQGKISPADGETKGLKRRVFEAKMDSDTGGTWTIETIDTEGYTGDLYRMSTVEHFIVEEYQSVVSRAADVCFYFIAPQRIKDIDFYFIKRLSHLITVVVLVGKSDCMNQKERREFEQLVEQRLDDERIDVFSAESEGGQIKRVFFAIGSETSDDGQPIGRTYDWGTADPELHSDVNLLRTAVLRTHFQWIKDAKAILRDEINRQFFLTRAFQQFHRKHHSTIVKLSWFFLFLFIAGITAFITYNWMTYAWGAHKEAMHMDEMQSIRIESAVMQDDMRRRQAEMEREFDLKKQLLGEKACESARVEITRLEDLLSQEKASRRQVMSDYVKSRDAHDALLEQYESLMTRGFVTVVVGVAATFGMWFLAFFSRKVKTRVGRTIYPNKKFVLVT</sequence>
<dbReference type="EMBL" id="MDYQ01000421">
    <property type="protein sequence ID" value="PRP75008.1"/>
    <property type="molecule type" value="Genomic_DNA"/>
</dbReference>
<dbReference type="AlphaFoldDB" id="A0A2P6MTG9"/>
<proteinExistence type="inferred from homology"/>
<evidence type="ECO:0000256" key="3">
    <source>
        <dbReference type="SAM" id="Phobius"/>
    </source>
</evidence>
<feature type="compositionally biased region" description="Polar residues" evidence="2">
    <location>
        <begin position="114"/>
        <end position="127"/>
    </location>
</feature>
<keyword evidence="1" id="KW-0342">GTP-binding</keyword>
<feature type="compositionally biased region" description="Low complexity" evidence="2">
    <location>
        <begin position="36"/>
        <end position="48"/>
    </location>
</feature>
<dbReference type="GO" id="GO:0005525">
    <property type="term" value="F:GTP binding"/>
    <property type="evidence" value="ECO:0007669"/>
    <property type="project" value="UniProtKB-KW"/>
</dbReference>